<evidence type="ECO:0000313" key="9">
    <source>
        <dbReference type="Proteomes" id="UP001153076"/>
    </source>
</evidence>
<dbReference type="GO" id="GO:0006355">
    <property type="term" value="P:regulation of DNA-templated transcription"/>
    <property type="evidence" value="ECO:0007669"/>
    <property type="project" value="InterPro"/>
</dbReference>
<evidence type="ECO:0000256" key="1">
    <source>
        <dbReference type="ARBA" id="ARBA00004123"/>
    </source>
</evidence>
<evidence type="ECO:0000259" key="7">
    <source>
        <dbReference type="PROSITE" id="PS51005"/>
    </source>
</evidence>
<dbReference type="Proteomes" id="UP001153076">
    <property type="component" value="Unassembled WGS sequence"/>
</dbReference>
<dbReference type="PROSITE" id="PS51005">
    <property type="entry name" value="NAC"/>
    <property type="match status" value="1"/>
</dbReference>
<evidence type="ECO:0000256" key="5">
    <source>
        <dbReference type="ARBA" id="ARBA00023242"/>
    </source>
</evidence>
<name>A0A9Q1Q8Y3_9CARY</name>
<feature type="compositionally biased region" description="Basic and acidic residues" evidence="6">
    <location>
        <begin position="407"/>
        <end position="420"/>
    </location>
</feature>
<reference evidence="8" key="1">
    <citation type="submission" date="2022-04" db="EMBL/GenBank/DDBJ databases">
        <title>Carnegiea gigantea Genome sequencing and assembly v2.</title>
        <authorList>
            <person name="Copetti D."/>
            <person name="Sanderson M.J."/>
            <person name="Burquez A."/>
            <person name="Wojciechowski M.F."/>
        </authorList>
    </citation>
    <scope>NUCLEOTIDE SEQUENCE</scope>
    <source>
        <strain evidence="8">SGP5-SGP5p</strain>
        <tissue evidence="8">Aerial part</tissue>
    </source>
</reference>
<dbReference type="GO" id="GO:0005634">
    <property type="term" value="C:nucleus"/>
    <property type="evidence" value="ECO:0007669"/>
    <property type="project" value="UniProtKB-SubCell"/>
</dbReference>
<dbReference type="SUPFAM" id="SSF101941">
    <property type="entry name" value="NAC domain"/>
    <property type="match status" value="1"/>
</dbReference>
<dbReference type="Gene3D" id="2.170.150.80">
    <property type="entry name" value="NAC domain"/>
    <property type="match status" value="1"/>
</dbReference>
<evidence type="ECO:0000256" key="2">
    <source>
        <dbReference type="ARBA" id="ARBA00023015"/>
    </source>
</evidence>
<evidence type="ECO:0000313" key="8">
    <source>
        <dbReference type="EMBL" id="KAJ8433317.1"/>
    </source>
</evidence>
<keyword evidence="4" id="KW-0804">Transcription</keyword>
<gene>
    <name evidence="8" type="ORF">Cgig2_012885</name>
</gene>
<keyword evidence="2" id="KW-0805">Transcription regulation</keyword>
<dbReference type="OrthoDB" id="777252at2759"/>
<dbReference type="FunFam" id="2.170.150.80:FF:000002">
    <property type="entry name" value="Nac domain-containing protein 86"/>
    <property type="match status" value="1"/>
</dbReference>
<accession>A0A9Q1Q8Y3</accession>
<keyword evidence="3" id="KW-0238">DNA-binding</keyword>
<sequence>MGRTDSASTSLAPGFRFHPTDEELVSYYLKRKICGKSFRFDAVAEIDIYRVEPWDLPGLSKLKSRDLEWYFFSSLDKKYGNGSRTNRATGEGYWKTTGKDRPVHHRSQVVGMKKTLVYHQGRAPRGKRTNWVMHEYKLVDEALEKAGFNLEGYVLCRIFQKSGVGPKNGEQYGAPFAEEEWEKDEAEATVPGEVLFEEPFTGEDSYIEQDDFDKSLDWQLPGNVPVPDNLYHEDNSVHLEDSRDIAGSEERCFARESEYKGDLQVLADQRFFNLPVQGMNNADMVRNEHMVQGMNNADVMTNEHMVQGMNNADIVRNEHVVQPNVTNEASANCLPNEPLLDTPGNDILDDDGFFLDAMDFLDPAEENPLDFGISEQFVDDDIDIGQYLTFDAAPSLLSNDIDQSLSTKEKPEDAEPELRNDGFASSSKQVFEVSKPAVHYPYLSQASRLLGSIPAPPAFASEFPSKDMAARLSAAVQSSSSGHVTAGMIRIRDVPLGTGSRVQWSLDKMGNVNVLLSFDLPEDVSHTGMGSLSRVLSSKVTAALSRGWLRSMLWVLVFAARFKIGSLIYTK</sequence>
<evidence type="ECO:0000256" key="6">
    <source>
        <dbReference type="SAM" id="MobiDB-lite"/>
    </source>
</evidence>
<evidence type="ECO:0000256" key="4">
    <source>
        <dbReference type="ARBA" id="ARBA00023163"/>
    </source>
</evidence>
<organism evidence="8 9">
    <name type="scientific">Carnegiea gigantea</name>
    <dbReference type="NCBI Taxonomy" id="171969"/>
    <lineage>
        <taxon>Eukaryota</taxon>
        <taxon>Viridiplantae</taxon>
        <taxon>Streptophyta</taxon>
        <taxon>Embryophyta</taxon>
        <taxon>Tracheophyta</taxon>
        <taxon>Spermatophyta</taxon>
        <taxon>Magnoliopsida</taxon>
        <taxon>eudicotyledons</taxon>
        <taxon>Gunneridae</taxon>
        <taxon>Pentapetalae</taxon>
        <taxon>Caryophyllales</taxon>
        <taxon>Cactineae</taxon>
        <taxon>Cactaceae</taxon>
        <taxon>Cactoideae</taxon>
        <taxon>Echinocereeae</taxon>
        <taxon>Carnegiea</taxon>
    </lineage>
</organism>
<feature type="region of interest" description="Disordered" evidence="6">
    <location>
        <begin position="401"/>
        <end position="422"/>
    </location>
</feature>
<evidence type="ECO:0000256" key="3">
    <source>
        <dbReference type="ARBA" id="ARBA00023125"/>
    </source>
</evidence>
<comment type="caution">
    <text evidence="8">The sequence shown here is derived from an EMBL/GenBank/DDBJ whole genome shotgun (WGS) entry which is preliminary data.</text>
</comment>
<dbReference type="InterPro" id="IPR036093">
    <property type="entry name" value="NAC_dom_sf"/>
</dbReference>
<comment type="subcellular location">
    <subcellularLocation>
        <location evidence="1">Nucleus</location>
    </subcellularLocation>
</comment>
<keyword evidence="5" id="KW-0539">Nucleus</keyword>
<dbReference type="EMBL" id="JAKOGI010000550">
    <property type="protein sequence ID" value="KAJ8433317.1"/>
    <property type="molecule type" value="Genomic_DNA"/>
</dbReference>
<dbReference type="Pfam" id="PF02365">
    <property type="entry name" value="NAM"/>
    <property type="match status" value="1"/>
</dbReference>
<dbReference type="PANTHER" id="PTHR31744:SF210">
    <property type="entry name" value="NAC DOMAIN-CONTAINING PROTEIN 86-LIKE"/>
    <property type="match status" value="1"/>
</dbReference>
<feature type="domain" description="NAC" evidence="7">
    <location>
        <begin position="11"/>
        <end position="161"/>
    </location>
</feature>
<keyword evidence="9" id="KW-1185">Reference proteome</keyword>
<dbReference type="InterPro" id="IPR003441">
    <property type="entry name" value="NAC-dom"/>
</dbReference>
<dbReference type="PANTHER" id="PTHR31744">
    <property type="entry name" value="PROTEIN CUP-SHAPED COTYLEDON 2-RELATED"/>
    <property type="match status" value="1"/>
</dbReference>
<proteinExistence type="predicted"/>
<dbReference type="GO" id="GO:0003677">
    <property type="term" value="F:DNA binding"/>
    <property type="evidence" value="ECO:0007669"/>
    <property type="project" value="UniProtKB-KW"/>
</dbReference>
<protein>
    <recommendedName>
        <fullName evidence="7">NAC domain-containing protein</fullName>
    </recommendedName>
</protein>
<dbReference type="AlphaFoldDB" id="A0A9Q1Q8Y3"/>